<organism evidence="1 2">
    <name type="scientific">Selenomonas infelix ATCC 43532</name>
    <dbReference type="NCBI Taxonomy" id="679201"/>
    <lineage>
        <taxon>Bacteria</taxon>
        <taxon>Bacillati</taxon>
        <taxon>Bacillota</taxon>
        <taxon>Negativicutes</taxon>
        <taxon>Selenomonadales</taxon>
        <taxon>Selenomonadaceae</taxon>
        <taxon>Selenomonas</taxon>
    </lineage>
</organism>
<accession>G5GP19</accession>
<dbReference type="Proteomes" id="UP000004129">
    <property type="component" value="Unassembled WGS sequence"/>
</dbReference>
<comment type="caution">
    <text evidence="1">The sequence shown here is derived from an EMBL/GenBank/DDBJ whole genome shotgun (WGS) entry which is preliminary data.</text>
</comment>
<sequence length="73" mass="7699">MVTDMLNAAALCHQTESAEGWNVMPPTKRPVAIGGMSRAALDCELAKGVDSLHDGNGMTPDEVDAALAREFGR</sequence>
<proteinExistence type="predicted"/>
<evidence type="ECO:0000313" key="2">
    <source>
        <dbReference type="Proteomes" id="UP000004129"/>
    </source>
</evidence>
<dbReference type="EMBL" id="ACZM01000007">
    <property type="protein sequence ID" value="EHG21406.1"/>
    <property type="molecule type" value="Genomic_DNA"/>
</dbReference>
<evidence type="ECO:0000313" key="1">
    <source>
        <dbReference type="EMBL" id="EHG21406.1"/>
    </source>
</evidence>
<dbReference type="eggNOG" id="COG3077">
    <property type="taxonomic scope" value="Bacteria"/>
</dbReference>
<dbReference type="STRING" id="679201.HMPREF9334_00823"/>
<dbReference type="PATRIC" id="fig|679201.3.peg.830"/>
<reference evidence="1 2" key="1">
    <citation type="submission" date="2011-08" db="EMBL/GenBank/DDBJ databases">
        <title>The Genome Sequence of Selenomonas infelix ATCC 43532.</title>
        <authorList>
            <consortium name="The Broad Institute Genome Sequencing Platform"/>
            <person name="Earl A."/>
            <person name="Ward D."/>
            <person name="Feldgarden M."/>
            <person name="Gevers D."/>
            <person name="Izard J."/>
            <person name="Blanton J.M."/>
            <person name="Baranova O.V."/>
            <person name="Dewhirst F.E."/>
            <person name="Young S.K."/>
            <person name="Zeng Q."/>
            <person name="Gargeya S."/>
            <person name="Fitzgerald M."/>
            <person name="Haas B."/>
            <person name="Abouelleil A."/>
            <person name="Alvarado L."/>
            <person name="Arachchi H.M."/>
            <person name="Berlin A."/>
            <person name="Brown A."/>
            <person name="Chapman S.B."/>
            <person name="Chen Z."/>
            <person name="Dunbar C."/>
            <person name="Freedman E."/>
            <person name="Gearin G."/>
            <person name="Gellesch M."/>
            <person name="Goldberg J."/>
            <person name="Griggs A."/>
            <person name="Gujja S."/>
            <person name="Heiman D."/>
            <person name="Howarth C."/>
            <person name="Larson L."/>
            <person name="Lui A."/>
            <person name="MacDonald P.J.P."/>
            <person name="Montmayeur A."/>
            <person name="Murphy C."/>
            <person name="Neiman D."/>
            <person name="Pearson M."/>
            <person name="Priest M."/>
            <person name="Roberts A."/>
            <person name="Saif S."/>
            <person name="Shea T."/>
            <person name="Shenoy N."/>
            <person name="Sisk P."/>
            <person name="Stolte C."/>
            <person name="Sykes S."/>
            <person name="Wortman J."/>
            <person name="Nusbaum C."/>
            <person name="Birren B."/>
        </authorList>
    </citation>
    <scope>NUCLEOTIDE SEQUENCE [LARGE SCALE GENOMIC DNA]</scope>
    <source>
        <strain evidence="1 2">ATCC 43532</strain>
    </source>
</reference>
<dbReference type="HOGENOM" id="CLU_2702733_0_0_9"/>
<dbReference type="AlphaFoldDB" id="G5GP19"/>
<gene>
    <name evidence="1" type="ORF">HMPREF9334_00823</name>
</gene>
<keyword evidence="2" id="KW-1185">Reference proteome</keyword>
<protein>
    <submittedName>
        <fullName evidence="1">Uncharacterized protein</fullName>
    </submittedName>
</protein>
<name>G5GP19_9FIRM</name>